<evidence type="ECO:0000256" key="8">
    <source>
        <dbReference type="SAM" id="Phobius"/>
    </source>
</evidence>
<feature type="transmembrane region" description="Helical" evidence="8">
    <location>
        <begin position="13"/>
        <end position="34"/>
    </location>
</feature>
<evidence type="ECO:0000256" key="4">
    <source>
        <dbReference type="ARBA" id="ARBA00022692"/>
    </source>
</evidence>
<dbReference type="EMBL" id="SKCS01000160">
    <property type="protein sequence ID" value="TNN14951.1"/>
    <property type="molecule type" value="Genomic_DNA"/>
</dbReference>
<keyword evidence="5 8" id="KW-1133">Transmembrane helix</keyword>
<reference evidence="9 10" key="1">
    <citation type="submission" date="2019-03" db="EMBL/GenBank/DDBJ databases">
        <title>An improved genome assembly of the fluke Schistosoma japonicum.</title>
        <authorList>
            <person name="Hu W."/>
            <person name="Luo F."/>
            <person name="Yin M."/>
            <person name="Mo X."/>
            <person name="Sun C."/>
            <person name="Wu Q."/>
            <person name="Zhu B."/>
            <person name="Xiang M."/>
            <person name="Wang J."/>
            <person name="Wang Y."/>
            <person name="Zhang T."/>
            <person name="Xu B."/>
            <person name="Zheng H."/>
            <person name="Feng Z."/>
        </authorList>
    </citation>
    <scope>NUCLEOTIDE SEQUENCE [LARGE SCALE GENOMIC DNA]</scope>
    <source>
        <strain evidence="9">HuSjv2</strain>
        <tissue evidence="9">Worms</tissue>
    </source>
</reference>
<feature type="transmembrane region" description="Helical" evidence="8">
    <location>
        <begin position="414"/>
        <end position="432"/>
    </location>
</feature>
<gene>
    <name evidence="9" type="ORF">EWB00_001748</name>
</gene>
<dbReference type="PANTHER" id="PTHR10778:SF13">
    <property type="entry name" value="ADENOSINE 3'-PHOSPHO 5'-PHOSPHOSULFATE TRANSPORTER 1"/>
    <property type="match status" value="1"/>
</dbReference>
<dbReference type="OrthoDB" id="10035043at2759"/>
<dbReference type="GO" id="GO:0005789">
    <property type="term" value="C:endoplasmic reticulum membrane"/>
    <property type="evidence" value="ECO:0007669"/>
    <property type="project" value="TreeGrafter"/>
</dbReference>
<sequence>MEKFLSTYSYFSWPLQLIATLSLYSGVILPFVLLSNYFRRRYKLHIFNGTTDSCSAKAMYICFVPDVDSLDAQNKINLPIPVVISTTQHRVYSKLTIFLDYVTSCLCLSRSSSPRTSKQYYILLLFCFFGLQCSYLIWGVLQERIMTKTYDNEKFRKSQYLVFCNRVMALVILIPLHFLHLGLLVNPLKKGYKAPLIEFAYASISNVISSWCQYEALIYISFPTQVILKACKVLPVMFMGKFIQKKLYSWQEYFTATIICLGMVMFFYTNPEKPYVSEEKTNTQFLFSLSGYLLIIGYIVCDSFTSNWQDYMFQTYKLTSLQVMAGVNFWSVLLTLISLIGHNELISCILFGVNHPKFILDVLTSSLCSAFGQLFIFLTLSQFGAVTFVLIMTLRLGLSMILSCIIFSHELHPIAIFGVVVVFIGLFLKMFLRQKKSLSLEIHSTPGDCSKLKIVELGWYLGDRY</sequence>
<feature type="transmembrane region" description="Helical" evidence="8">
    <location>
        <begin position="385"/>
        <end position="408"/>
    </location>
</feature>
<evidence type="ECO:0000313" key="9">
    <source>
        <dbReference type="EMBL" id="TNN14951.1"/>
    </source>
</evidence>
<comment type="similarity">
    <text evidence="2">Belongs to the nucleotide-sugar transporter family. SLC35B subfamily.</text>
</comment>
<evidence type="ECO:0000256" key="1">
    <source>
        <dbReference type="ARBA" id="ARBA00004141"/>
    </source>
</evidence>
<keyword evidence="3" id="KW-0813">Transport</keyword>
<keyword evidence="6 8" id="KW-0472">Membrane</keyword>
<keyword evidence="4 8" id="KW-0812">Transmembrane</keyword>
<feature type="transmembrane region" description="Helical" evidence="8">
    <location>
        <begin position="289"/>
        <end position="308"/>
    </location>
</feature>
<feature type="transmembrane region" description="Helical" evidence="8">
    <location>
        <begin position="120"/>
        <end position="140"/>
    </location>
</feature>
<name>A0A4Z2DEL6_SCHJA</name>
<comment type="subcellular location">
    <subcellularLocation>
        <location evidence="1">Membrane</location>
        <topology evidence="1">Multi-pass membrane protein</topology>
    </subcellularLocation>
</comment>
<keyword evidence="10" id="KW-1185">Reference proteome</keyword>
<proteinExistence type="inferred from homology"/>
<evidence type="ECO:0000256" key="6">
    <source>
        <dbReference type="ARBA" id="ARBA00023136"/>
    </source>
</evidence>
<evidence type="ECO:0000256" key="7">
    <source>
        <dbReference type="ARBA" id="ARBA00039668"/>
    </source>
</evidence>
<protein>
    <recommendedName>
        <fullName evidence="7">Adenosine 3'-phospho 5'-phosphosulfate transporter 1</fullName>
    </recommendedName>
</protein>
<evidence type="ECO:0000313" key="10">
    <source>
        <dbReference type="Proteomes" id="UP000311919"/>
    </source>
</evidence>
<feature type="transmembrane region" description="Helical" evidence="8">
    <location>
        <begin position="247"/>
        <end position="269"/>
    </location>
</feature>
<dbReference type="AlphaFoldDB" id="A0A4Z2DEL6"/>
<feature type="transmembrane region" description="Helical" evidence="8">
    <location>
        <begin position="160"/>
        <end position="185"/>
    </location>
</feature>
<feature type="transmembrane region" description="Helical" evidence="8">
    <location>
        <begin position="358"/>
        <end position="378"/>
    </location>
</feature>
<comment type="caution">
    <text evidence="9">The sequence shown here is derived from an EMBL/GenBank/DDBJ whole genome shotgun (WGS) entry which is preliminary data.</text>
</comment>
<evidence type="ECO:0000256" key="3">
    <source>
        <dbReference type="ARBA" id="ARBA00022448"/>
    </source>
</evidence>
<accession>A0A4Z2DEL6</accession>
<evidence type="ECO:0000256" key="2">
    <source>
        <dbReference type="ARBA" id="ARBA00010694"/>
    </source>
</evidence>
<dbReference type="InterPro" id="IPR013657">
    <property type="entry name" value="SCL35B1-4/HUT1"/>
</dbReference>
<dbReference type="Proteomes" id="UP000311919">
    <property type="component" value="Unassembled WGS sequence"/>
</dbReference>
<dbReference type="GO" id="GO:0000139">
    <property type="term" value="C:Golgi membrane"/>
    <property type="evidence" value="ECO:0007669"/>
    <property type="project" value="TreeGrafter"/>
</dbReference>
<dbReference type="STRING" id="6182.A0A4Z2DEL6"/>
<dbReference type="PANTHER" id="PTHR10778">
    <property type="entry name" value="SOLUTE CARRIER FAMILY 35 MEMBER B"/>
    <property type="match status" value="1"/>
</dbReference>
<dbReference type="GO" id="GO:0046964">
    <property type="term" value="F:3'-phosphoadenosine 5'-phosphosulfate transmembrane transporter activity"/>
    <property type="evidence" value="ECO:0007669"/>
    <property type="project" value="TreeGrafter"/>
</dbReference>
<evidence type="ECO:0000256" key="5">
    <source>
        <dbReference type="ARBA" id="ARBA00022989"/>
    </source>
</evidence>
<feature type="transmembrane region" description="Helical" evidence="8">
    <location>
        <begin position="329"/>
        <end position="352"/>
    </location>
</feature>
<dbReference type="Pfam" id="PF08449">
    <property type="entry name" value="UAA"/>
    <property type="match status" value="1"/>
</dbReference>
<organism evidence="9 10">
    <name type="scientific">Schistosoma japonicum</name>
    <name type="common">Blood fluke</name>
    <dbReference type="NCBI Taxonomy" id="6182"/>
    <lineage>
        <taxon>Eukaryota</taxon>
        <taxon>Metazoa</taxon>
        <taxon>Spiralia</taxon>
        <taxon>Lophotrochozoa</taxon>
        <taxon>Platyhelminthes</taxon>
        <taxon>Trematoda</taxon>
        <taxon>Digenea</taxon>
        <taxon>Strigeidida</taxon>
        <taxon>Schistosomatoidea</taxon>
        <taxon>Schistosomatidae</taxon>
        <taxon>Schistosoma</taxon>
    </lineage>
</organism>